<keyword evidence="8" id="KW-0333">Golgi apparatus</keyword>
<dbReference type="OrthoDB" id="10019582at2759"/>
<dbReference type="PANTHER" id="PTHR12129">
    <property type="entry name" value="HEPARAN SULFATE 2-O-SULFOTRANSFERASE"/>
    <property type="match status" value="1"/>
</dbReference>
<dbReference type="FunFam" id="3.40.50.300:FF:001418">
    <property type="entry name" value="Heparan sulfate 2-o-sulfotransferase"/>
    <property type="match status" value="1"/>
</dbReference>
<evidence type="ECO:0000256" key="3">
    <source>
        <dbReference type="ARBA" id="ARBA00011233"/>
    </source>
</evidence>
<comment type="subcellular location">
    <subcellularLocation>
        <location evidence="1">Golgi apparatus membrane</location>
        <topology evidence="1">Single-pass type II membrane protein</topology>
    </subcellularLocation>
</comment>
<proteinExistence type="inferred from homology"/>
<evidence type="ECO:0000313" key="12">
    <source>
        <dbReference type="Proteomes" id="UP000025227"/>
    </source>
</evidence>
<protein>
    <submittedName>
        <fullName evidence="13">Heparan sulfate 2-O-sulfotransferase</fullName>
    </submittedName>
</protein>
<dbReference type="WBParaSite" id="HCON_00164540-00001">
    <property type="protein sequence ID" value="HCON_00164540-00001"/>
    <property type="gene ID" value="HCON_00164540"/>
</dbReference>
<dbReference type="InterPro" id="IPR027417">
    <property type="entry name" value="P-loop_NTPase"/>
</dbReference>
<name>A0A7I4Z204_HAECO</name>
<keyword evidence="11" id="KW-0325">Glycoprotein</keyword>
<organism evidence="12 13">
    <name type="scientific">Haemonchus contortus</name>
    <name type="common">Barber pole worm</name>
    <dbReference type="NCBI Taxonomy" id="6289"/>
    <lineage>
        <taxon>Eukaryota</taxon>
        <taxon>Metazoa</taxon>
        <taxon>Ecdysozoa</taxon>
        <taxon>Nematoda</taxon>
        <taxon>Chromadorea</taxon>
        <taxon>Rhabditida</taxon>
        <taxon>Rhabditina</taxon>
        <taxon>Rhabditomorpha</taxon>
        <taxon>Strongyloidea</taxon>
        <taxon>Trichostrongylidae</taxon>
        <taxon>Haemonchus</taxon>
    </lineage>
</organism>
<dbReference type="GO" id="GO:0015012">
    <property type="term" value="P:heparan sulfate proteoglycan biosynthetic process"/>
    <property type="evidence" value="ECO:0007669"/>
    <property type="project" value="UniProtKB-ARBA"/>
</dbReference>
<evidence type="ECO:0000256" key="7">
    <source>
        <dbReference type="ARBA" id="ARBA00022989"/>
    </source>
</evidence>
<accession>A0A7I4Z204</accession>
<dbReference type="PANTHER" id="PTHR12129:SF17">
    <property type="entry name" value="HEPARAN SULFATE 2-O-SULFOTRANSFERASE 1"/>
    <property type="match status" value="1"/>
</dbReference>
<dbReference type="Gene3D" id="3.40.50.300">
    <property type="entry name" value="P-loop containing nucleotide triphosphate hydrolases"/>
    <property type="match status" value="1"/>
</dbReference>
<reference evidence="13" key="1">
    <citation type="submission" date="2020-12" db="UniProtKB">
        <authorList>
            <consortium name="WormBaseParasite"/>
        </authorList>
    </citation>
    <scope>IDENTIFICATION</scope>
    <source>
        <strain evidence="13">MHco3</strain>
    </source>
</reference>
<evidence type="ECO:0000256" key="2">
    <source>
        <dbReference type="ARBA" id="ARBA00010569"/>
    </source>
</evidence>
<keyword evidence="9" id="KW-0472">Membrane</keyword>
<comment type="similarity">
    <text evidence="2">Belongs to the sulfotransferase 3 family.</text>
</comment>
<dbReference type="InterPro" id="IPR005331">
    <property type="entry name" value="Sulfotransferase"/>
</dbReference>
<comment type="subunit">
    <text evidence="3">Homotrimer.</text>
</comment>
<keyword evidence="5" id="KW-0812">Transmembrane</keyword>
<evidence type="ECO:0000313" key="13">
    <source>
        <dbReference type="WBParaSite" id="HCON_00164540-00001"/>
    </source>
</evidence>
<keyword evidence="10" id="KW-1015">Disulfide bond</keyword>
<keyword evidence="4" id="KW-0808">Transferase</keyword>
<dbReference type="Pfam" id="PF03567">
    <property type="entry name" value="Sulfotransfer_2"/>
    <property type="match status" value="1"/>
</dbReference>
<evidence type="ECO:0000256" key="5">
    <source>
        <dbReference type="ARBA" id="ARBA00022692"/>
    </source>
</evidence>
<dbReference type="InterPro" id="IPR007734">
    <property type="entry name" value="Heparan_SO4_2-O-STrfase"/>
</dbReference>
<dbReference type="Proteomes" id="UP000025227">
    <property type="component" value="Unplaced"/>
</dbReference>
<dbReference type="GO" id="GO:0000139">
    <property type="term" value="C:Golgi membrane"/>
    <property type="evidence" value="ECO:0007669"/>
    <property type="project" value="UniProtKB-SubCell"/>
</dbReference>
<evidence type="ECO:0000256" key="8">
    <source>
        <dbReference type="ARBA" id="ARBA00023034"/>
    </source>
</evidence>
<keyword evidence="6" id="KW-0735">Signal-anchor</keyword>
<sequence>MSPNRIQLLFGNLCALVLLFFYINSRMNAKQSDDLSRIPPVYSLDPRSNLIVFYNRVPKTGSTTFTNAVAYDLFRVNGFNVLHLNMTKNRQIMSLTDQSEFIENITSWKERLPAFYHGHVAFIDFERFGKPNPIYINIVREPLERLLSHYYFLRYGDNYRIGLRRSRAGNNETFDECVVRGGRDCDMKQMWLQIPYFCGHHHFCSVAGSMIALEQAKKNLIEKYLLVGVSEQIRDFIALLERLVPHFFKGALEHFDGLDANRAHLRNTKRKFPPTERTLAIIRKNEVYQLEREFYEFAKEEFQAIFKKATNGTGNAMDVLRLKSQYHYEKIKPEKPVSV</sequence>
<keyword evidence="12" id="KW-1185">Reference proteome</keyword>
<evidence type="ECO:0000256" key="6">
    <source>
        <dbReference type="ARBA" id="ARBA00022968"/>
    </source>
</evidence>
<dbReference type="OMA" id="PNQIQFV"/>
<dbReference type="AlphaFoldDB" id="A0A7I4Z204"/>
<evidence type="ECO:0000256" key="10">
    <source>
        <dbReference type="ARBA" id="ARBA00023157"/>
    </source>
</evidence>
<keyword evidence="7" id="KW-1133">Transmembrane helix</keyword>
<evidence type="ECO:0000256" key="9">
    <source>
        <dbReference type="ARBA" id="ARBA00023136"/>
    </source>
</evidence>
<evidence type="ECO:0000256" key="1">
    <source>
        <dbReference type="ARBA" id="ARBA00004323"/>
    </source>
</evidence>
<dbReference type="SUPFAM" id="SSF52540">
    <property type="entry name" value="P-loop containing nucleoside triphosphate hydrolases"/>
    <property type="match status" value="1"/>
</dbReference>
<evidence type="ECO:0000256" key="11">
    <source>
        <dbReference type="ARBA" id="ARBA00023180"/>
    </source>
</evidence>
<evidence type="ECO:0000256" key="4">
    <source>
        <dbReference type="ARBA" id="ARBA00022679"/>
    </source>
</evidence>
<dbReference type="GO" id="GO:0004394">
    <property type="term" value="F:heparan sulfate 2-sulfotransferase activity"/>
    <property type="evidence" value="ECO:0007669"/>
    <property type="project" value="TreeGrafter"/>
</dbReference>